<dbReference type="EMBL" id="BSPO01000002">
    <property type="protein sequence ID" value="GLS83479.1"/>
    <property type="molecule type" value="Genomic_DNA"/>
</dbReference>
<gene>
    <name evidence="1" type="ORF">GCM10007894_14560</name>
</gene>
<dbReference type="AlphaFoldDB" id="A0AA37WXG0"/>
<organism evidence="1 2">
    <name type="scientific">Paraferrimonas haliotis</name>
    <dbReference type="NCBI Taxonomy" id="2013866"/>
    <lineage>
        <taxon>Bacteria</taxon>
        <taxon>Pseudomonadati</taxon>
        <taxon>Pseudomonadota</taxon>
        <taxon>Gammaproteobacteria</taxon>
        <taxon>Alteromonadales</taxon>
        <taxon>Ferrimonadaceae</taxon>
        <taxon>Paraferrimonas</taxon>
    </lineage>
</organism>
<dbReference type="Proteomes" id="UP001157439">
    <property type="component" value="Unassembled WGS sequence"/>
</dbReference>
<reference evidence="1 2" key="1">
    <citation type="journal article" date="2014" name="Int. J. Syst. Evol. Microbiol.">
        <title>Complete genome sequence of Corynebacterium casei LMG S-19264T (=DSM 44701T), isolated from a smear-ripened cheese.</title>
        <authorList>
            <consortium name="US DOE Joint Genome Institute (JGI-PGF)"/>
            <person name="Walter F."/>
            <person name="Albersmeier A."/>
            <person name="Kalinowski J."/>
            <person name="Ruckert C."/>
        </authorList>
    </citation>
    <scope>NUCLEOTIDE SEQUENCE [LARGE SCALE GENOMIC DNA]</scope>
    <source>
        <strain evidence="1 2">NBRC 112785</strain>
    </source>
</reference>
<dbReference type="RefSeq" id="WP_095496975.1">
    <property type="nucleotide sequence ID" value="NZ_BSPO01000002.1"/>
</dbReference>
<evidence type="ECO:0000313" key="2">
    <source>
        <dbReference type="Proteomes" id="UP001157439"/>
    </source>
</evidence>
<protein>
    <submittedName>
        <fullName evidence="1">Uncharacterized protein</fullName>
    </submittedName>
</protein>
<keyword evidence="2" id="KW-1185">Reference proteome</keyword>
<proteinExistence type="predicted"/>
<evidence type="ECO:0000313" key="1">
    <source>
        <dbReference type="EMBL" id="GLS83479.1"/>
    </source>
</evidence>
<sequence length="158" mass="17411">MKSLTVESLVTTVVIAALFSLWSALVMPSLSFGQAEARVKPAATNYASELSHPELFELANELSSQPAIAIHEHGLAMHYVVSDPFLVTQFGLTQELTNNGWYILQSETNGFGNYSEGTIQARKGNHYATLYMDQDNANTLVALCLWPTQPQDQSCQTR</sequence>
<accession>A0AA37WXG0</accession>
<name>A0AA37WXG0_9GAMM</name>
<comment type="caution">
    <text evidence="1">The sequence shown here is derived from an EMBL/GenBank/DDBJ whole genome shotgun (WGS) entry which is preliminary data.</text>
</comment>